<dbReference type="EMBL" id="VSSQ01009489">
    <property type="protein sequence ID" value="MPM41783.1"/>
    <property type="molecule type" value="Genomic_DNA"/>
</dbReference>
<dbReference type="GO" id="GO:0022857">
    <property type="term" value="F:transmembrane transporter activity"/>
    <property type="evidence" value="ECO:0007669"/>
    <property type="project" value="InterPro"/>
</dbReference>
<dbReference type="Pfam" id="PF07690">
    <property type="entry name" value="MFS_1"/>
    <property type="match status" value="1"/>
</dbReference>
<dbReference type="InterPro" id="IPR011701">
    <property type="entry name" value="MFS"/>
</dbReference>
<sequence>MSEKFHPSSYLLLLGLSFFALGLSIPAMSLIVVSKQYSLAHLSLAMVIYSVIVMLLEIPSGMFADTQGRKRCFALGLFFSSVGTAFLFSSSFPLLCIGFAFSGMGRAFGSGSLDALFLEAGRDAGKKLGDLVFAMEVSSSLCLSIGSLVGGFLLSLGPSGSGLTSYVVGARLGLLLLALMLLPFLVKEPKKRMHQDAKPIGQTALLFKTLRSHPFLVAYTVSVLLQGLLLASLESYWQPFLRNLFDSDSQLWILGLIAASIFAVSILGSFAGKSLMHRMDPRRIYLLAFIAVFCMLALLSFSARIGFFLAWYVAIYLILGVMSVVGVSLLNEEADDSVRSSLSSLSSFFLQSGGLLANLLATLVFLVGGVGLFWKSVAILGLLGIFALAKSLLQRSPCS</sequence>
<feature type="transmembrane region" description="Helical" evidence="1">
    <location>
        <begin position="131"/>
        <end position="154"/>
    </location>
</feature>
<keyword evidence="1" id="KW-0812">Transmembrane</keyword>
<feature type="transmembrane region" description="Helical" evidence="1">
    <location>
        <begin position="372"/>
        <end position="393"/>
    </location>
</feature>
<proteinExistence type="predicted"/>
<dbReference type="PROSITE" id="PS50850">
    <property type="entry name" value="MFS"/>
    <property type="match status" value="1"/>
</dbReference>
<name>A0A644ZT18_9ZZZZ</name>
<feature type="transmembrane region" description="Helical" evidence="1">
    <location>
        <begin position="72"/>
        <end position="92"/>
    </location>
</feature>
<comment type="caution">
    <text evidence="3">The sequence shown here is derived from an EMBL/GenBank/DDBJ whole genome shotgun (WGS) entry which is preliminary data.</text>
</comment>
<dbReference type="AlphaFoldDB" id="A0A644ZT18"/>
<accession>A0A644ZT18</accession>
<feature type="transmembrane region" description="Helical" evidence="1">
    <location>
        <begin position="166"/>
        <end position="186"/>
    </location>
</feature>
<evidence type="ECO:0000256" key="1">
    <source>
        <dbReference type="SAM" id="Phobius"/>
    </source>
</evidence>
<feature type="transmembrane region" description="Helical" evidence="1">
    <location>
        <begin position="216"/>
        <end position="237"/>
    </location>
</feature>
<feature type="transmembrane region" description="Helical" evidence="1">
    <location>
        <begin position="249"/>
        <end position="272"/>
    </location>
</feature>
<organism evidence="3">
    <name type="scientific">bioreactor metagenome</name>
    <dbReference type="NCBI Taxonomy" id="1076179"/>
    <lineage>
        <taxon>unclassified sequences</taxon>
        <taxon>metagenomes</taxon>
        <taxon>ecological metagenomes</taxon>
    </lineage>
</organism>
<keyword evidence="1" id="KW-0472">Membrane</keyword>
<dbReference type="PANTHER" id="PTHR23530">
    <property type="entry name" value="TRANSPORT PROTEIN-RELATED"/>
    <property type="match status" value="1"/>
</dbReference>
<dbReference type="Gene3D" id="1.20.1250.20">
    <property type="entry name" value="MFS general substrate transporter like domains"/>
    <property type="match status" value="1"/>
</dbReference>
<gene>
    <name evidence="3" type="ORF">SDC9_88442</name>
</gene>
<evidence type="ECO:0000313" key="3">
    <source>
        <dbReference type="EMBL" id="MPM41783.1"/>
    </source>
</evidence>
<feature type="transmembrane region" description="Helical" evidence="1">
    <location>
        <begin position="309"/>
        <end position="330"/>
    </location>
</feature>
<feature type="transmembrane region" description="Helical" evidence="1">
    <location>
        <begin position="39"/>
        <end position="60"/>
    </location>
</feature>
<feature type="transmembrane region" description="Helical" evidence="1">
    <location>
        <begin position="342"/>
        <end position="366"/>
    </location>
</feature>
<dbReference type="InterPro" id="IPR020846">
    <property type="entry name" value="MFS_dom"/>
</dbReference>
<keyword evidence="1" id="KW-1133">Transmembrane helix</keyword>
<dbReference type="SUPFAM" id="SSF103473">
    <property type="entry name" value="MFS general substrate transporter"/>
    <property type="match status" value="1"/>
</dbReference>
<dbReference type="PANTHER" id="PTHR23530:SF1">
    <property type="entry name" value="PERMEASE, MAJOR FACILITATOR SUPERFAMILY-RELATED"/>
    <property type="match status" value="1"/>
</dbReference>
<evidence type="ECO:0000259" key="2">
    <source>
        <dbReference type="PROSITE" id="PS50850"/>
    </source>
</evidence>
<feature type="domain" description="Major facilitator superfamily (MFS) profile" evidence="2">
    <location>
        <begin position="215"/>
        <end position="399"/>
    </location>
</feature>
<protein>
    <recommendedName>
        <fullName evidence="2">Major facilitator superfamily (MFS) profile domain-containing protein</fullName>
    </recommendedName>
</protein>
<dbReference type="InterPro" id="IPR036259">
    <property type="entry name" value="MFS_trans_sf"/>
</dbReference>
<feature type="transmembrane region" description="Helical" evidence="1">
    <location>
        <begin position="284"/>
        <end position="303"/>
    </location>
</feature>
<reference evidence="3" key="1">
    <citation type="submission" date="2019-08" db="EMBL/GenBank/DDBJ databases">
        <authorList>
            <person name="Kucharzyk K."/>
            <person name="Murdoch R.W."/>
            <person name="Higgins S."/>
            <person name="Loffler F."/>
        </authorList>
    </citation>
    <scope>NUCLEOTIDE SEQUENCE</scope>
</reference>
<dbReference type="InterPro" id="IPR053160">
    <property type="entry name" value="MFS_DHA3_Transporter"/>
</dbReference>